<dbReference type="STRING" id="47500.AF333_01460"/>
<proteinExistence type="inferred from homology"/>
<dbReference type="Gene3D" id="3.40.50.450">
    <property type="match status" value="1"/>
</dbReference>
<organism evidence="2 4">
    <name type="scientific">Aneurinibacillus migulanus</name>
    <name type="common">Bacillus migulanus</name>
    <dbReference type="NCBI Taxonomy" id="47500"/>
    <lineage>
        <taxon>Bacteria</taxon>
        <taxon>Bacillati</taxon>
        <taxon>Bacillota</taxon>
        <taxon>Bacilli</taxon>
        <taxon>Bacillales</taxon>
        <taxon>Paenibacillaceae</taxon>
        <taxon>Aneurinibacillus group</taxon>
        <taxon>Aneurinibacillus</taxon>
    </lineage>
</organism>
<dbReference type="EMBL" id="LGUG01000002">
    <property type="protein sequence ID" value="KON99408.1"/>
    <property type="molecule type" value="Genomic_DNA"/>
</dbReference>
<keyword evidence="4" id="KW-1185">Reference proteome</keyword>
<dbReference type="InterPro" id="IPR010697">
    <property type="entry name" value="YspA"/>
</dbReference>
<dbReference type="PANTHER" id="PTHR38440:SF1">
    <property type="entry name" value="UPF0398 PROTEIN SPR0331"/>
    <property type="match status" value="1"/>
</dbReference>
<dbReference type="GeneID" id="42303881"/>
<sequence length="186" mass="21526">MLRRLLITGYKPHELGIFDNKHLGIGYIKKAIKKRLIAFIEEGAACEWVIISGQLGVELWAADVIFELKHEYPQLKLAIITPFLDQEKNWQEEKQEYYRGIVARADFVTSVTKKPYEGPWQFKAKNAFLLDNTDGMLVVYDEEKEGSPRYIVAEAKRRSEAEDYFFTTISALDLQAIVEEEQANDF</sequence>
<evidence type="ECO:0000313" key="3">
    <source>
        <dbReference type="EMBL" id="SDK35331.1"/>
    </source>
</evidence>
<dbReference type="HAMAP" id="MF_01575">
    <property type="entry name" value="UPF0398"/>
    <property type="match status" value="1"/>
</dbReference>
<dbReference type="RefSeq" id="WP_043066316.1">
    <property type="nucleotide sequence ID" value="NZ_BJOA01000208.1"/>
</dbReference>
<dbReference type="OrthoDB" id="2301957at2"/>
<comment type="similarity">
    <text evidence="1">Belongs to the UPF0398 family.</text>
</comment>
<dbReference type="Pfam" id="PF06908">
    <property type="entry name" value="YpsA"/>
    <property type="match status" value="1"/>
</dbReference>
<evidence type="ECO:0000256" key="1">
    <source>
        <dbReference type="HAMAP-Rule" id="MF_01575"/>
    </source>
</evidence>
<dbReference type="AlphaFoldDB" id="A0A0D1XUJ5"/>
<dbReference type="Proteomes" id="UP000182836">
    <property type="component" value="Unassembled WGS sequence"/>
</dbReference>
<reference evidence="3 5" key="2">
    <citation type="submission" date="2016-10" db="EMBL/GenBank/DDBJ databases">
        <authorList>
            <person name="de Groot N.N."/>
        </authorList>
    </citation>
    <scope>NUCLEOTIDE SEQUENCE [LARGE SCALE GENOMIC DNA]</scope>
    <source>
        <strain evidence="3 5">DSM 2895</strain>
    </source>
</reference>
<dbReference type="PATRIC" id="fig|47500.12.peg.1511"/>
<protein>
    <recommendedName>
        <fullName evidence="1">UPF0398 protein AF333_01460</fullName>
    </recommendedName>
</protein>
<gene>
    <name evidence="2" type="ORF">AF333_01460</name>
    <name evidence="3" type="ORF">SAMN04487909_15036</name>
</gene>
<reference evidence="2 4" key="1">
    <citation type="submission" date="2015-07" db="EMBL/GenBank/DDBJ databases">
        <title>Fjat-14205 dsm 2895.</title>
        <authorList>
            <person name="Liu B."/>
            <person name="Wang J."/>
            <person name="Zhu Y."/>
            <person name="Liu G."/>
            <person name="Chen Q."/>
            <person name="Chen Z."/>
            <person name="Lan J."/>
            <person name="Che J."/>
            <person name="Ge C."/>
            <person name="Shi H."/>
            <person name="Pan Z."/>
            <person name="Liu X."/>
        </authorList>
    </citation>
    <scope>NUCLEOTIDE SEQUENCE [LARGE SCALE GENOMIC DNA]</scope>
    <source>
        <strain evidence="2 4">DSM 2895</strain>
    </source>
</reference>
<dbReference type="PIRSF" id="PIRSF021290">
    <property type="entry name" value="DUF1273"/>
    <property type="match status" value="1"/>
</dbReference>
<dbReference type="Proteomes" id="UP000037269">
    <property type="component" value="Unassembled WGS sequence"/>
</dbReference>
<accession>A0A0D1XUJ5</accession>
<name>A0A0D1XUJ5_ANEMI</name>
<dbReference type="NCBIfam" id="NF010181">
    <property type="entry name" value="PRK13660.1"/>
    <property type="match status" value="1"/>
</dbReference>
<evidence type="ECO:0000313" key="5">
    <source>
        <dbReference type="Proteomes" id="UP000182836"/>
    </source>
</evidence>
<dbReference type="PANTHER" id="PTHR38440">
    <property type="entry name" value="UPF0398 PROTEIN YPSA"/>
    <property type="match status" value="1"/>
</dbReference>
<evidence type="ECO:0000313" key="2">
    <source>
        <dbReference type="EMBL" id="KON99408.1"/>
    </source>
</evidence>
<dbReference type="EMBL" id="FNED01000050">
    <property type="protein sequence ID" value="SDK35331.1"/>
    <property type="molecule type" value="Genomic_DNA"/>
</dbReference>
<evidence type="ECO:0000313" key="4">
    <source>
        <dbReference type="Proteomes" id="UP000037269"/>
    </source>
</evidence>
<dbReference type="SUPFAM" id="SSF102405">
    <property type="entry name" value="MCP/YpsA-like"/>
    <property type="match status" value="1"/>
</dbReference>